<evidence type="ECO:0000256" key="4">
    <source>
        <dbReference type="ARBA" id="ARBA00022723"/>
    </source>
</evidence>
<keyword evidence="3" id="KW-0645">Protease</keyword>
<dbReference type="InterPro" id="IPR011055">
    <property type="entry name" value="Dup_hybrid_motif"/>
</dbReference>
<dbReference type="Pfam" id="PF19425">
    <property type="entry name" value="Csd3_N2"/>
    <property type="match status" value="1"/>
</dbReference>
<dbReference type="GO" id="GO:0004222">
    <property type="term" value="F:metalloendopeptidase activity"/>
    <property type="evidence" value="ECO:0007669"/>
    <property type="project" value="TreeGrafter"/>
</dbReference>
<evidence type="ECO:0000256" key="7">
    <source>
        <dbReference type="ARBA" id="ARBA00023049"/>
    </source>
</evidence>
<dbReference type="Gene3D" id="3.10.450.350">
    <property type="match status" value="1"/>
</dbReference>
<comment type="cofactor">
    <cofactor evidence="1">
        <name>Zn(2+)</name>
        <dbReference type="ChEBI" id="CHEBI:29105"/>
    </cofactor>
</comment>
<dbReference type="Gene3D" id="2.70.70.10">
    <property type="entry name" value="Glucose Permease (Domain IIA)"/>
    <property type="match status" value="1"/>
</dbReference>
<keyword evidence="12" id="KW-1185">Reference proteome</keyword>
<evidence type="ECO:0000259" key="9">
    <source>
        <dbReference type="Pfam" id="PF01551"/>
    </source>
</evidence>
<comment type="subcellular location">
    <subcellularLocation>
        <location evidence="2">Cell envelope</location>
    </subcellularLocation>
</comment>
<feature type="domain" description="M23ase beta-sheet core" evidence="9">
    <location>
        <begin position="343"/>
        <end position="439"/>
    </location>
</feature>
<dbReference type="Pfam" id="PF01551">
    <property type="entry name" value="Peptidase_M23"/>
    <property type="match status" value="1"/>
</dbReference>
<comment type="caution">
    <text evidence="11">The sequence shown here is derived from an EMBL/GenBank/DDBJ whole genome shotgun (WGS) entry which is preliminary data.</text>
</comment>
<dbReference type="SUPFAM" id="SSF51261">
    <property type="entry name" value="Duplicated hybrid motif"/>
    <property type="match status" value="1"/>
</dbReference>
<dbReference type="AlphaFoldDB" id="A0A2N7VWC5"/>
<evidence type="ECO:0000256" key="1">
    <source>
        <dbReference type="ARBA" id="ARBA00001947"/>
    </source>
</evidence>
<evidence type="ECO:0000313" key="11">
    <source>
        <dbReference type="EMBL" id="PMS21455.1"/>
    </source>
</evidence>
<evidence type="ECO:0000256" key="2">
    <source>
        <dbReference type="ARBA" id="ARBA00004196"/>
    </source>
</evidence>
<dbReference type="InterPro" id="IPR045834">
    <property type="entry name" value="Csd3_N2"/>
</dbReference>
<evidence type="ECO:0000256" key="5">
    <source>
        <dbReference type="ARBA" id="ARBA00022801"/>
    </source>
</evidence>
<dbReference type="PANTHER" id="PTHR21666:SF288">
    <property type="entry name" value="CELL DIVISION PROTEIN YTFB"/>
    <property type="match status" value="1"/>
</dbReference>
<evidence type="ECO:0000259" key="10">
    <source>
        <dbReference type="Pfam" id="PF19425"/>
    </source>
</evidence>
<feature type="region of interest" description="Disordered" evidence="8">
    <location>
        <begin position="173"/>
        <end position="208"/>
    </location>
</feature>
<keyword evidence="6" id="KW-0862">Zinc</keyword>
<evidence type="ECO:0000256" key="8">
    <source>
        <dbReference type="SAM" id="MobiDB-lite"/>
    </source>
</evidence>
<keyword evidence="4" id="KW-0479">Metal-binding</keyword>
<organism evidence="11 12">
    <name type="scientific">Trinickia soli</name>
    <dbReference type="NCBI Taxonomy" id="380675"/>
    <lineage>
        <taxon>Bacteria</taxon>
        <taxon>Pseudomonadati</taxon>
        <taxon>Pseudomonadota</taxon>
        <taxon>Betaproteobacteria</taxon>
        <taxon>Burkholderiales</taxon>
        <taxon>Burkholderiaceae</taxon>
        <taxon>Trinickia</taxon>
    </lineage>
</organism>
<name>A0A2N7VWC5_9BURK</name>
<dbReference type="GO" id="GO:0006508">
    <property type="term" value="P:proteolysis"/>
    <property type="evidence" value="ECO:0007669"/>
    <property type="project" value="UniProtKB-KW"/>
</dbReference>
<dbReference type="GO" id="GO:0046872">
    <property type="term" value="F:metal ion binding"/>
    <property type="evidence" value="ECO:0007669"/>
    <property type="project" value="UniProtKB-KW"/>
</dbReference>
<dbReference type="EMBL" id="PNYB01000016">
    <property type="protein sequence ID" value="PMS21455.1"/>
    <property type="molecule type" value="Genomic_DNA"/>
</dbReference>
<dbReference type="Proteomes" id="UP000235347">
    <property type="component" value="Unassembled WGS sequence"/>
</dbReference>
<accession>A0A2N7VWC5</accession>
<sequence>MRLPGESSAKYRAPFKFRLSVAIYGKPFPKISPGGALLDVRRTFFTRLHMAFASRRCPARAARIAAAATRTSIRANFVFVSIPAPEPDAIAEDWPPPRPSPLRSPFFPSSSMALPALVVPTTRIGKALLICAFSSACVAFMLSPPRRGSRPDDDMPSAAGPSPVAHDADALRAARPDAASSAGTLYNDAPSGRSPAAGPPAQPSGPVARSVTIDSSFAEAMRRLGVDAGVTALLAHAFAGQIDFRRDLRKGDTVSLVMPPAHAIDPASNAQATDNMPLAVRISHGDTDHDLFLHRDLRGKPFYYRANGRSGAPAFARYPLAFTRVSSNFAARRLDPVTHQWQSHDGVDLAAPIGTPVHATARGTISYIGWETGYGKIIVIDNVPPYQTAFAHLSRFARGLHRGTHVRRGEVIGYVGKTGWATGPHLHYEVRVADVARNPLTVSLPGGTPLHGSDRKRFAQRANRLAALF</sequence>
<evidence type="ECO:0000313" key="12">
    <source>
        <dbReference type="Proteomes" id="UP000235347"/>
    </source>
</evidence>
<dbReference type="InterPro" id="IPR016047">
    <property type="entry name" value="M23ase_b-sheet_dom"/>
</dbReference>
<protein>
    <submittedName>
        <fullName evidence="11">Uncharacterized protein</fullName>
    </submittedName>
</protein>
<proteinExistence type="predicted"/>
<dbReference type="InterPro" id="IPR050570">
    <property type="entry name" value="Cell_wall_metabolism_enzyme"/>
</dbReference>
<evidence type="ECO:0000256" key="6">
    <source>
        <dbReference type="ARBA" id="ARBA00022833"/>
    </source>
</evidence>
<keyword evidence="5" id="KW-0378">Hydrolase</keyword>
<dbReference type="CDD" id="cd12797">
    <property type="entry name" value="M23_peptidase"/>
    <property type="match status" value="1"/>
</dbReference>
<gene>
    <name evidence="11" type="ORF">C0Z19_18710</name>
</gene>
<dbReference type="GO" id="GO:0030313">
    <property type="term" value="C:cell envelope"/>
    <property type="evidence" value="ECO:0007669"/>
    <property type="project" value="UniProtKB-SubCell"/>
</dbReference>
<keyword evidence="7" id="KW-0482">Metalloprotease</keyword>
<reference evidence="11 12" key="1">
    <citation type="submission" date="2018-01" db="EMBL/GenBank/DDBJ databases">
        <title>Whole genome analyses suggest that Burkholderia sensu lato contains two further novel genera in the rhizoxinica-symbiotica group Mycetohabitans gen. nov., and Trinickia gen. nov.: implications for the evolution of diazotrophy and nodulation in the Burkholderiaceae.</title>
        <authorList>
            <person name="Estrada-de los Santos P."/>
            <person name="Palmer M."/>
            <person name="Chavez-Ramirez B."/>
            <person name="Beukes C."/>
            <person name="Steenkamp E.T."/>
            <person name="Hirsch A.M."/>
            <person name="Manyaka P."/>
            <person name="Maluk M."/>
            <person name="Lafos M."/>
            <person name="Crook M."/>
            <person name="Gross E."/>
            <person name="Simon M.F."/>
            <person name="Bueno dos Reis Junior F."/>
            <person name="Poole P.S."/>
            <person name="Venter S.N."/>
            <person name="James E.K."/>
        </authorList>
    </citation>
    <scope>NUCLEOTIDE SEQUENCE [LARGE SCALE GENOMIC DNA]</scope>
    <source>
        <strain evidence="11 12">GP25-8</strain>
    </source>
</reference>
<dbReference type="PANTHER" id="PTHR21666">
    <property type="entry name" value="PEPTIDASE-RELATED"/>
    <property type="match status" value="1"/>
</dbReference>
<feature type="domain" description="Csd3-like second N-terminal" evidence="10">
    <location>
        <begin position="212"/>
        <end position="330"/>
    </location>
</feature>
<evidence type="ECO:0000256" key="3">
    <source>
        <dbReference type="ARBA" id="ARBA00022670"/>
    </source>
</evidence>